<name>A0A0A8Y4M3_ARUDO</name>
<reference evidence="1" key="2">
    <citation type="journal article" date="2015" name="Data Brief">
        <title>Shoot transcriptome of the giant reed, Arundo donax.</title>
        <authorList>
            <person name="Barrero R.A."/>
            <person name="Guerrero F.D."/>
            <person name="Moolhuijzen P."/>
            <person name="Goolsby J.A."/>
            <person name="Tidwell J."/>
            <person name="Bellgard S.E."/>
            <person name="Bellgard M.I."/>
        </authorList>
    </citation>
    <scope>NUCLEOTIDE SEQUENCE</scope>
    <source>
        <tissue evidence="1">Shoot tissue taken approximately 20 cm above the soil surface</tissue>
    </source>
</reference>
<sequence>MHSPRTAGPRPAQRRARRR</sequence>
<organism evidence="1">
    <name type="scientific">Arundo donax</name>
    <name type="common">Giant reed</name>
    <name type="synonym">Donax arundinaceus</name>
    <dbReference type="NCBI Taxonomy" id="35708"/>
    <lineage>
        <taxon>Eukaryota</taxon>
        <taxon>Viridiplantae</taxon>
        <taxon>Streptophyta</taxon>
        <taxon>Embryophyta</taxon>
        <taxon>Tracheophyta</taxon>
        <taxon>Spermatophyta</taxon>
        <taxon>Magnoliopsida</taxon>
        <taxon>Liliopsida</taxon>
        <taxon>Poales</taxon>
        <taxon>Poaceae</taxon>
        <taxon>PACMAD clade</taxon>
        <taxon>Arundinoideae</taxon>
        <taxon>Arundineae</taxon>
        <taxon>Arundo</taxon>
    </lineage>
</organism>
<protein>
    <submittedName>
        <fullName evidence="1">Uncharacterized protein</fullName>
    </submittedName>
</protein>
<accession>A0A0A8Y4M3</accession>
<proteinExistence type="predicted"/>
<reference evidence="1" key="1">
    <citation type="submission" date="2014-09" db="EMBL/GenBank/DDBJ databases">
        <authorList>
            <person name="Magalhaes I.L.F."/>
            <person name="Oliveira U."/>
            <person name="Santos F.R."/>
            <person name="Vidigal T.H.D.A."/>
            <person name="Brescovit A.D."/>
            <person name="Santos A.J."/>
        </authorList>
    </citation>
    <scope>NUCLEOTIDE SEQUENCE</scope>
    <source>
        <tissue evidence="1">Shoot tissue taken approximately 20 cm above the soil surface</tissue>
    </source>
</reference>
<dbReference type="EMBL" id="GBRH01278948">
    <property type="protein sequence ID" value="JAD18947.1"/>
    <property type="molecule type" value="Transcribed_RNA"/>
</dbReference>
<evidence type="ECO:0000313" key="1">
    <source>
        <dbReference type="EMBL" id="JAD18947.1"/>
    </source>
</evidence>
<dbReference type="AlphaFoldDB" id="A0A0A8Y4M3"/>